<dbReference type="EMBL" id="JAAQOM010000001">
    <property type="protein sequence ID" value="NIA52573.1"/>
    <property type="molecule type" value="Genomic_DNA"/>
</dbReference>
<sequence length="323" mass="34888">MFQRLLAAFRTRPPATQRAAAHDAIVAAGEHGRHTAMPRDEWRDKVLHPRLKQHWNTPDALYGTIMAALADGFAPELMTSAARLVQIDDLPERSHATQGIVLLESGRPDEAEAVLRAGIRVAGETAVLLTNLAKVAHYRGDATATADLLRRAVRLDPNYERALNGWLAIERERAGEGGFLHALRDACALPGSWRARLMLARHHLAAGDLPAARDEYTAVLAAADVDGSALTTMSADLARHGHTGLVVTLVGPVYEPAMHGAQAGFSLLRACLETQRVADGETLLARLRPLATPPLARQLDEFQRAFDRLHAAAPAAEQTAARA</sequence>
<dbReference type="Proteomes" id="UP000716322">
    <property type="component" value="Unassembled WGS sequence"/>
</dbReference>
<comment type="caution">
    <text evidence="1">The sequence shown here is derived from an EMBL/GenBank/DDBJ whole genome shotgun (WGS) entry which is preliminary data.</text>
</comment>
<keyword evidence="2" id="KW-1185">Reference proteome</keyword>
<dbReference type="RefSeq" id="WP_166856200.1">
    <property type="nucleotide sequence ID" value="NZ_JAAQOM010000001.1"/>
</dbReference>
<evidence type="ECO:0008006" key="3">
    <source>
        <dbReference type="Google" id="ProtNLM"/>
    </source>
</evidence>
<dbReference type="Gene3D" id="1.25.40.10">
    <property type="entry name" value="Tetratricopeptide repeat domain"/>
    <property type="match status" value="1"/>
</dbReference>
<evidence type="ECO:0000313" key="1">
    <source>
        <dbReference type="EMBL" id="NIA52573.1"/>
    </source>
</evidence>
<protein>
    <recommendedName>
        <fullName evidence="3">Tetratricopeptide repeat protein</fullName>
    </recommendedName>
</protein>
<dbReference type="InterPro" id="IPR011990">
    <property type="entry name" value="TPR-like_helical_dom_sf"/>
</dbReference>
<reference evidence="1 2" key="1">
    <citation type="submission" date="2020-03" db="EMBL/GenBank/DDBJ databases">
        <title>Genome sequence of strain Massilia sp. TW-1.</title>
        <authorList>
            <person name="Chaudhary D.K."/>
        </authorList>
    </citation>
    <scope>NUCLEOTIDE SEQUENCE [LARGE SCALE GENOMIC DNA]</scope>
    <source>
        <strain evidence="1 2">TW-1</strain>
    </source>
</reference>
<accession>A0ABX0P7J7</accession>
<dbReference type="SMART" id="SM00028">
    <property type="entry name" value="TPR"/>
    <property type="match status" value="3"/>
</dbReference>
<gene>
    <name evidence="1" type="ORF">HAV22_02740</name>
</gene>
<dbReference type="SUPFAM" id="SSF48452">
    <property type="entry name" value="TPR-like"/>
    <property type="match status" value="1"/>
</dbReference>
<name>A0ABX0P7J7_9BURK</name>
<dbReference type="InterPro" id="IPR019734">
    <property type="entry name" value="TPR_rpt"/>
</dbReference>
<organism evidence="1 2">
    <name type="scientific">Telluria antibiotica</name>
    <dbReference type="NCBI Taxonomy" id="2717319"/>
    <lineage>
        <taxon>Bacteria</taxon>
        <taxon>Pseudomonadati</taxon>
        <taxon>Pseudomonadota</taxon>
        <taxon>Betaproteobacteria</taxon>
        <taxon>Burkholderiales</taxon>
        <taxon>Oxalobacteraceae</taxon>
        <taxon>Telluria group</taxon>
        <taxon>Telluria</taxon>
    </lineage>
</organism>
<evidence type="ECO:0000313" key="2">
    <source>
        <dbReference type="Proteomes" id="UP000716322"/>
    </source>
</evidence>
<proteinExistence type="predicted"/>